<dbReference type="EMBL" id="JABEYC010000555">
    <property type="protein sequence ID" value="KAF4976275.1"/>
    <property type="molecule type" value="Genomic_DNA"/>
</dbReference>
<reference evidence="3" key="1">
    <citation type="journal article" date="2020" name="BMC Genomics">
        <title>Correction to: Identification and distribution of gene clusters required for synthesis of sphingolipid metabolism inhibitors in diverse species of the filamentous fungus Fusarium.</title>
        <authorList>
            <person name="Kim H.S."/>
            <person name="Lohmar J.M."/>
            <person name="Busman M."/>
            <person name="Brown D.W."/>
            <person name="Naumann T.A."/>
            <person name="Divon H.H."/>
            <person name="Lysoe E."/>
            <person name="Uhlig S."/>
            <person name="Proctor R.H."/>
        </authorList>
    </citation>
    <scope>NUCLEOTIDE SEQUENCE</scope>
    <source>
        <strain evidence="3">NRRL 22465</strain>
    </source>
</reference>
<keyword evidence="4" id="KW-1185">Reference proteome</keyword>
<dbReference type="PANTHER" id="PTHR35523">
    <property type="entry name" value="CELL WALL PROTEIN SED1"/>
    <property type="match status" value="1"/>
</dbReference>
<evidence type="ECO:0000256" key="1">
    <source>
        <dbReference type="SAM" id="MobiDB-lite"/>
    </source>
</evidence>
<dbReference type="AlphaFoldDB" id="A0A8H4XJ10"/>
<dbReference type="OrthoDB" id="4094614at2759"/>
<protein>
    <recommendedName>
        <fullName evidence="5">Cell wall glycoprotein</fullName>
    </recommendedName>
</protein>
<evidence type="ECO:0008006" key="5">
    <source>
        <dbReference type="Google" id="ProtNLM"/>
    </source>
</evidence>
<comment type="caution">
    <text evidence="3">The sequence shown here is derived from an EMBL/GenBank/DDBJ whole genome shotgun (WGS) entry which is preliminary data.</text>
</comment>
<name>A0A8H4XJ10_9HYPO</name>
<feature type="compositionally biased region" description="Pro residues" evidence="1">
    <location>
        <begin position="321"/>
        <end position="372"/>
    </location>
</feature>
<keyword evidence="2" id="KW-0732">Signal</keyword>
<proteinExistence type="predicted"/>
<feature type="chain" id="PRO_5034757798" description="Cell wall glycoprotein" evidence="2">
    <location>
        <begin position="20"/>
        <end position="398"/>
    </location>
</feature>
<sequence length="398" mass="40967">MGFIQTVAVASLVLGAAKASPYYKFPVNSTTIYTTQVVTAITTYCPGPTTLTHGDNTYTVTEATTLTITDCPCTISKPVKPTGSGSAHAPDACAVECWDKYGDCRTAPDANFAACAANFAGCLGYNPFETPLSTMPTACSTQKPKPTKPSKPVYTTEVVTAITTYCPEATTLTYHDKTYTVTKPTTLTITDCDGGCTVTKPVEPTKPVYTTEVVTAVTTYCPETTTLTYGNKTIPVTEPGTVVVTDCYFTTTKPVGPPPPKPTEDKTCAAECEAAWSKCRGGADANHAYCAASFAECIGYNPWASGEFVTPTACSDVPAEPTHPAPGKPTAPAPGKPTVPAGGNPPAPSNPTVPTAPAPGHPTTPAPQPTGIPPVVTAGAGRIVPAGVLAIMGAIAML</sequence>
<evidence type="ECO:0000313" key="4">
    <source>
        <dbReference type="Proteomes" id="UP000635477"/>
    </source>
</evidence>
<dbReference type="InterPro" id="IPR038843">
    <property type="entry name" value="Sed1/Spi1"/>
</dbReference>
<dbReference type="GO" id="GO:0009277">
    <property type="term" value="C:fungal-type cell wall"/>
    <property type="evidence" value="ECO:0007669"/>
    <property type="project" value="TreeGrafter"/>
</dbReference>
<reference evidence="3" key="2">
    <citation type="submission" date="2020-05" db="EMBL/GenBank/DDBJ databases">
        <authorList>
            <person name="Kim H.-S."/>
            <person name="Proctor R.H."/>
            <person name="Brown D.W."/>
        </authorList>
    </citation>
    <scope>NUCLEOTIDE SEQUENCE</scope>
    <source>
        <strain evidence="3">NRRL 22465</strain>
    </source>
</reference>
<organism evidence="3 4">
    <name type="scientific">Fusarium zealandicum</name>
    <dbReference type="NCBI Taxonomy" id="1053134"/>
    <lineage>
        <taxon>Eukaryota</taxon>
        <taxon>Fungi</taxon>
        <taxon>Dikarya</taxon>
        <taxon>Ascomycota</taxon>
        <taxon>Pezizomycotina</taxon>
        <taxon>Sordariomycetes</taxon>
        <taxon>Hypocreomycetidae</taxon>
        <taxon>Hypocreales</taxon>
        <taxon>Nectriaceae</taxon>
        <taxon>Fusarium</taxon>
        <taxon>Fusarium staphyleae species complex</taxon>
    </lineage>
</organism>
<gene>
    <name evidence="3" type="ORF">FZEAL_7043</name>
</gene>
<dbReference type="GO" id="GO:0031505">
    <property type="term" value="P:fungal-type cell wall organization"/>
    <property type="evidence" value="ECO:0007669"/>
    <property type="project" value="InterPro"/>
</dbReference>
<feature type="signal peptide" evidence="2">
    <location>
        <begin position="1"/>
        <end position="19"/>
    </location>
</feature>
<dbReference type="GO" id="GO:0005199">
    <property type="term" value="F:structural constituent of cell wall"/>
    <property type="evidence" value="ECO:0007669"/>
    <property type="project" value="InterPro"/>
</dbReference>
<dbReference type="Proteomes" id="UP000635477">
    <property type="component" value="Unassembled WGS sequence"/>
</dbReference>
<evidence type="ECO:0000313" key="3">
    <source>
        <dbReference type="EMBL" id="KAF4976275.1"/>
    </source>
</evidence>
<accession>A0A8H4XJ10</accession>
<evidence type="ECO:0000256" key="2">
    <source>
        <dbReference type="SAM" id="SignalP"/>
    </source>
</evidence>
<dbReference type="PANTHER" id="PTHR35523:SF1">
    <property type="entry name" value="CELL WALL PROTEIN SED1"/>
    <property type="match status" value="1"/>
</dbReference>
<feature type="region of interest" description="Disordered" evidence="1">
    <location>
        <begin position="316"/>
        <end position="373"/>
    </location>
</feature>